<gene>
    <name evidence="1" type="ORF">RDI58_010403</name>
</gene>
<dbReference type="EMBL" id="JBANQN010000004">
    <property type="protein sequence ID" value="KAK6791322.1"/>
    <property type="molecule type" value="Genomic_DNA"/>
</dbReference>
<dbReference type="Proteomes" id="UP001371456">
    <property type="component" value="Unassembled WGS sequence"/>
</dbReference>
<organism evidence="1 2">
    <name type="scientific">Solanum bulbocastanum</name>
    <name type="common">Wild potato</name>
    <dbReference type="NCBI Taxonomy" id="147425"/>
    <lineage>
        <taxon>Eukaryota</taxon>
        <taxon>Viridiplantae</taxon>
        <taxon>Streptophyta</taxon>
        <taxon>Embryophyta</taxon>
        <taxon>Tracheophyta</taxon>
        <taxon>Spermatophyta</taxon>
        <taxon>Magnoliopsida</taxon>
        <taxon>eudicotyledons</taxon>
        <taxon>Gunneridae</taxon>
        <taxon>Pentapetalae</taxon>
        <taxon>asterids</taxon>
        <taxon>lamiids</taxon>
        <taxon>Solanales</taxon>
        <taxon>Solanaceae</taxon>
        <taxon>Solanoideae</taxon>
        <taxon>Solaneae</taxon>
        <taxon>Solanum</taxon>
    </lineage>
</organism>
<accession>A0AAN8YGC2</accession>
<keyword evidence="2" id="KW-1185">Reference proteome</keyword>
<sequence>MISEAQLVTLEDELNCLQTLQFGSFDTARIRRIAEGEEMDSGVKSTVKLKPNEGEENGIQMVV</sequence>
<reference evidence="1 2" key="1">
    <citation type="submission" date="2024-02" db="EMBL/GenBank/DDBJ databases">
        <title>de novo genome assembly of Solanum bulbocastanum strain 11H21.</title>
        <authorList>
            <person name="Hosaka A.J."/>
        </authorList>
    </citation>
    <scope>NUCLEOTIDE SEQUENCE [LARGE SCALE GENOMIC DNA]</scope>
    <source>
        <tissue evidence="1">Young leaves</tissue>
    </source>
</reference>
<protein>
    <submittedName>
        <fullName evidence="1">Uncharacterized protein</fullName>
    </submittedName>
</protein>
<name>A0AAN8YGC2_SOLBU</name>
<evidence type="ECO:0000313" key="2">
    <source>
        <dbReference type="Proteomes" id="UP001371456"/>
    </source>
</evidence>
<evidence type="ECO:0000313" key="1">
    <source>
        <dbReference type="EMBL" id="KAK6791322.1"/>
    </source>
</evidence>
<proteinExistence type="predicted"/>
<dbReference type="AlphaFoldDB" id="A0AAN8YGC2"/>
<comment type="caution">
    <text evidence="1">The sequence shown here is derived from an EMBL/GenBank/DDBJ whole genome shotgun (WGS) entry which is preliminary data.</text>
</comment>